<proteinExistence type="predicted"/>
<dbReference type="Proteomes" id="UP001500888">
    <property type="component" value="Unassembled WGS sequence"/>
</dbReference>
<evidence type="ECO:0000313" key="2">
    <source>
        <dbReference type="Proteomes" id="UP001500888"/>
    </source>
</evidence>
<reference evidence="2" key="1">
    <citation type="journal article" date="2019" name="Int. J. Syst. Evol. Microbiol.">
        <title>The Global Catalogue of Microorganisms (GCM) 10K type strain sequencing project: providing services to taxonomists for standard genome sequencing and annotation.</title>
        <authorList>
            <consortium name="The Broad Institute Genomics Platform"/>
            <consortium name="The Broad Institute Genome Sequencing Center for Infectious Disease"/>
            <person name="Wu L."/>
            <person name="Ma J."/>
        </authorList>
    </citation>
    <scope>NUCLEOTIDE SEQUENCE [LARGE SCALE GENOMIC DNA]</scope>
    <source>
        <strain evidence="2">JCM 16908</strain>
    </source>
</reference>
<name>A0ABP7J110_9ACTN</name>
<dbReference type="RefSeq" id="WP_344947628.1">
    <property type="nucleotide sequence ID" value="NZ_BAAAZR010000028.1"/>
</dbReference>
<organism evidence="1 2">
    <name type="scientific">Sphaerisporangium flaviroseum</name>
    <dbReference type="NCBI Taxonomy" id="509199"/>
    <lineage>
        <taxon>Bacteria</taxon>
        <taxon>Bacillati</taxon>
        <taxon>Actinomycetota</taxon>
        <taxon>Actinomycetes</taxon>
        <taxon>Streptosporangiales</taxon>
        <taxon>Streptosporangiaceae</taxon>
        <taxon>Sphaerisporangium</taxon>
    </lineage>
</organism>
<sequence>MKEVIDLASTGALKDLEIGDPVAKAFHVLGPPDGETEVPDDKIYAFADIQIIKSRSDVVWYMAIEPDGDHVDFPPGLYKSVRLPTPHRNDLLAALRDRGEELLETQPYVWDQTWWQVVGSGVILHFDEDGLLDGAVKRDRALNF</sequence>
<accession>A0ABP7J110</accession>
<protein>
    <submittedName>
        <fullName evidence="1">Uncharacterized protein</fullName>
    </submittedName>
</protein>
<gene>
    <name evidence="1" type="ORF">GCM10022226_59960</name>
</gene>
<dbReference type="EMBL" id="BAAAZR010000028">
    <property type="protein sequence ID" value="GAA3831040.1"/>
    <property type="molecule type" value="Genomic_DNA"/>
</dbReference>
<evidence type="ECO:0000313" key="1">
    <source>
        <dbReference type="EMBL" id="GAA3831040.1"/>
    </source>
</evidence>
<comment type="caution">
    <text evidence="1">The sequence shown here is derived from an EMBL/GenBank/DDBJ whole genome shotgun (WGS) entry which is preliminary data.</text>
</comment>
<keyword evidence="2" id="KW-1185">Reference proteome</keyword>